<dbReference type="PROSITE" id="PS00392">
    <property type="entry name" value="DDC_GAD_HDC_YDC"/>
    <property type="match status" value="1"/>
</dbReference>
<evidence type="ECO:0000256" key="2">
    <source>
        <dbReference type="ARBA" id="ARBA00009533"/>
    </source>
</evidence>
<dbReference type="InterPro" id="IPR015424">
    <property type="entry name" value="PyrdxlP-dep_Trfase"/>
</dbReference>
<comment type="cofactor">
    <cofactor evidence="1 6 7">
        <name>pyridoxal 5'-phosphate</name>
        <dbReference type="ChEBI" id="CHEBI:597326"/>
    </cofactor>
</comment>
<evidence type="ECO:0000256" key="5">
    <source>
        <dbReference type="ARBA" id="ARBA00023239"/>
    </source>
</evidence>
<accession>A0A9P3HD75</accession>
<dbReference type="Proteomes" id="UP000827284">
    <property type="component" value="Unassembled WGS sequence"/>
</dbReference>
<dbReference type="PANTHER" id="PTHR11999:SF70">
    <property type="entry name" value="MIP05841P"/>
    <property type="match status" value="1"/>
</dbReference>
<evidence type="ECO:0000256" key="3">
    <source>
        <dbReference type="ARBA" id="ARBA00022793"/>
    </source>
</evidence>
<proteinExistence type="inferred from homology"/>
<feature type="region of interest" description="Disordered" evidence="8">
    <location>
        <begin position="33"/>
        <end position="57"/>
    </location>
</feature>
<dbReference type="OrthoDB" id="2161780at2759"/>
<dbReference type="SUPFAM" id="SSF53383">
    <property type="entry name" value="PLP-dependent transferases"/>
    <property type="match status" value="1"/>
</dbReference>
<dbReference type="InterPro" id="IPR015422">
    <property type="entry name" value="PyrdxlP-dep_Trfase_small"/>
</dbReference>
<keyword evidence="3" id="KW-0210">Decarboxylase</keyword>
<organism evidence="9 10">
    <name type="scientific">Entomortierella parvispora</name>
    <dbReference type="NCBI Taxonomy" id="205924"/>
    <lineage>
        <taxon>Eukaryota</taxon>
        <taxon>Fungi</taxon>
        <taxon>Fungi incertae sedis</taxon>
        <taxon>Mucoromycota</taxon>
        <taxon>Mortierellomycotina</taxon>
        <taxon>Mortierellomycetes</taxon>
        <taxon>Mortierellales</taxon>
        <taxon>Mortierellaceae</taxon>
        <taxon>Entomortierella</taxon>
    </lineage>
</organism>
<dbReference type="Gene3D" id="3.90.1150.10">
    <property type="entry name" value="Aspartate Aminotransferase, domain 1"/>
    <property type="match status" value="1"/>
</dbReference>
<keyword evidence="5 7" id="KW-0456">Lyase</keyword>
<dbReference type="AlphaFoldDB" id="A0A9P3HD75"/>
<dbReference type="InterPro" id="IPR002129">
    <property type="entry name" value="PyrdxlP-dep_de-COase"/>
</dbReference>
<gene>
    <name evidence="9" type="ORF">EMPS_06974</name>
</gene>
<name>A0A9P3HD75_9FUNG</name>
<dbReference type="PANTHER" id="PTHR11999">
    <property type="entry name" value="GROUP II PYRIDOXAL-5-PHOSPHATE DECARBOXYLASE"/>
    <property type="match status" value="1"/>
</dbReference>
<dbReference type="EMBL" id="BQFW01000009">
    <property type="protein sequence ID" value="GJJ74616.1"/>
    <property type="molecule type" value="Genomic_DNA"/>
</dbReference>
<dbReference type="Gene3D" id="3.40.640.10">
    <property type="entry name" value="Type I PLP-dependent aspartate aminotransferase-like (Major domain)"/>
    <property type="match status" value="1"/>
</dbReference>
<comment type="caution">
    <text evidence="9">The sequence shown here is derived from an EMBL/GenBank/DDBJ whole genome shotgun (WGS) entry which is preliminary data.</text>
</comment>
<evidence type="ECO:0008006" key="11">
    <source>
        <dbReference type="Google" id="ProtNLM"/>
    </source>
</evidence>
<keyword evidence="4 6" id="KW-0663">Pyridoxal phosphate</keyword>
<feature type="modified residue" description="N6-(pyridoxal phosphate)lysine" evidence="6">
    <location>
        <position position="346"/>
    </location>
</feature>
<reference evidence="9" key="1">
    <citation type="submission" date="2021-11" db="EMBL/GenBank/DDBJ databases">
        <authorList>
            <person name="Herlambang A."/>
            <person name="Guo Y."/>
            <person name="Takashima Y."/>
            <person name="Nishizawa T."/>
        </authorList>
    </citation>
    <scope>NUCLEOTIDE SEQUENCE</scope>
    <source>
        <strain evidence="9">E1425</strain>
    </source>
</reference>
<dbReference type="InterPro" id="IPR015421">
    <property type="entry name" value="PyrdxlP-dep_Trfase_major"/>
</dbReference>
<dbReference type="InterPro" id="IPR010977">
    <property type="entry name" value="Aromatic_deC"/>
</dbReference>
<evidence type="ECO:0000256" key="4">
    <source>
        <dbReference type="ARBA" id="ARBA00022898"/>
    </source>
</evidence>
<feature type="compositionally biased region" description="Low complexity" evidence="8">
    <location>
        <begin position="41"/>
        <end position="57"/>
    </location>
</feature>
<evidence type="ECO:0000256" key="8">
    <source>
        <dbReference type="SAM" id="MobiDB-lite"/>
    </source>
</evidence>
<evidence type="ECO:0000256" key="6">
    <source>
        <dbReference type="PIRSR" id="PIRSR602129-50"/>
    </source>
</evidence>
<dbReference type="Pfam" id="PF00282">
    <property type="entry name" value="Pyridoxal_deC"/>
    <property type="match status" value="1"/>
</dbReference>
<dbReference type="InterPro" id="IPR021115">
    <property type="entry name" value="Pyridoxal-P_BS"/>
</dbReference>
<evidence type="ECO:0000313" key="9">
    <source>
        <dbReference type="EMBL" id="GJJ74616.1"/>
    </source>
</evidence>
<sequence>MSLPYDTDTLASCFSLVAQHAATRITAESSLPTGRETLAQSPFPTSINSSSFSSSDLESLDPATRDFLTLKLSDGTGVGLESTLDELLQRVGPSLSNCAGPRYFGLVIGGVTPAALVADWIVSLYDQNTILHSEEAMSGYSLITDQAMQMVLDLFLLPRETDGPLGGRGGPVSGGGDHLFRAMTTTGSTASNLVGMGVGRQWLGIHVRGVDYSQDGYDGQVVVVTNMAHATVWKAASILGIGRKQVIEVPSMGMGNGKDGKEEELEAEVKKQQAAGKAVMVFLAFGEVNTGIFPNNTRKVAEICQTYNCYFHIDGAFGIFARCSPKYAQLADGLELAHSITACGHKWMNVPYDCGFFLYRRSLEKSIMEPLFSSSAAYLRPSSADAHFSHPMNISIENSQRFRALPVWATLRAYGREGYRAIVEENCAFAKTMYDWMRSRPELYTVLTEDCPLNIVVFERTCSSSSVSNKELEQRNATLLGRMNKTGVAYFSPTVWAGRPAIRAAISNWKTTVLEDWEPVRAMLEEQALLL</sequence>
<evidence type="ECO:0000313" key="10">
    <source>
        <dbReference type="Proteomes" id="UP000827284"/>
    </source>
</evidence>
<keyword evidence="10" id="KW-1185">Reference proteome</keyword>
<dbReference type="GO" id="GO:0019752">
    <property type="term" value="P:carboxylic acid metabolic process"/>
    <property type="evidence" value="ECO:0007669"/>
    <property type="project" value="InterPro"/>
</dbReference>
<evidence type="ECO:0000256" key="7">
    <source>
        <dbReference type="RuleBase" id="RU000382"/>
    </source>
</evidence>
<protein>
    <recommendedName>
        <fullName evidence="11">PLP-dependent transferase</fullName>
    </recommendedName>
</protein>
<reference evidence="9" key="2">
    <citation type="journal article" date="2022" name="Microbiol. Resour. Announc.">
        <title>Whole-Genome Sequence of Entomortierella parvispora E1425, a Mucoromycotan Fungus Associated with Burkholderiaceae-Related Endosymbiotic Bacteria.</title>
        <authorList>
            <person name="Herlambang A."/>
            <person name="Guo Y."/>
            <person name="Takashima Y."/>
            <person name="Narisawa K."/>
            <person name="Ohta H."/>
            <person name="Nishizawa T."/>
        </authorList>
    </citation>
    <scope>NUCLEOTIDE SEQUENCE</scope>
    <source>
        <strain evidence="9">E1425</strain>
    </source>
</reference>
<dbReference type="GO" id="GO:0016831">
    <property type="term" value="F:carboxy-lyase activity"/>
    <property type="evidence" value="ECO:0007669"/>
    <property type="project" value="UniProtKB-KW"/>
</dbReference>
<evidence type="ECO:0000256" key="1">
    <source>
        <dbReference type="ARBA" id="ARBA00001933"/>
    </source>
</evidence>
<comment type="similarity">
    <text evidence="2 7">Belongs to the group II decarboxylase family.</text>
</comment>
<dbReference type="GO" id="GO:0030170">
    <property type="term" value="F:pyridoxal phosphate binding"/>
    <property type="evidence" value="ECO:0007669"/>
    <property type="project" value="InterPro"/>
</dbReference>